<sequence length="549" mass="59981">MSDLLRELTVGQLIRLLPGHAYLLFPEEKSDFRCPPEYLITEPAPFISPDTKDDCQIDPSERLHDSISAAGALGTAPTSVDESTSPQNVQSLQTNPTSPIEEAEIRTLRNESLEDEAMPTRSGAGANDKIVVELVARKRTLVVCLIYVYSLAIYTGSAIITPAGPYIEEEMGVSANAASLTLSMYVLGYGVGPLLFSPPSEISALGRNPPYMVSMGLFVILSIPAAMVNNLPGLAVLRFLQGFMGSPCLATGGATLGDIFSMAKLPYFLAGWAGFATTGPPLGSIISGFSVPAKNWHWSMWELLWFAAPVYVAMLVLLPETSPKLTGNKNIASQSEIDQHNMTFREVVVYSLWRPTQINALDPAVLFTSVYSGLLYGVFYTFFEVFPLVYAGGNPGTQTHGYGMNAGELGLIFLANVVGVGLGVIFCSLYLYFVYEPEIPFFSRSDCSSSPGRDILNPCSHHWRDHHEYRYTLFQCLLFYLTLNYPQYAASQFAANDFARSSIAAGAIHFSWPLFHNLGVERGVSLLAGLTVRGALGIFGLWFFFLAQH</sequence>
<dbReference type="Gene3D" id="1.20.1720.10">
    <property type="entry name" value="Multidrug resistance protein D"/>
    <property type="match status" value="1"/>
</dbReference>
<dbReference type="InParanoid" id="C7ZQF4"/>
<dbReference type="OMA" id="QGNIHFL"/>
<accession>C7ZQF4</accession>
<comment type="subcellular location">
    <subcellularLocation>
        <location evidence="1">Membrane</location>
        <topology evidence="1">Multi-pass membrane protein</topology>
    </subcellularLocation>
</comment>
<evidence type="ECO:0000256" key="3">
    <source>
        <dbReference type="ARBA" id="ARBA00022989"/>
    </source>
</evidence>
<evidence type="ECO:0000256" key="7">
    <source>
        <dbReference type="SAM" id="Phobius"/>
    </source>
</evidence>
<dbReference type="Pfam" id="PF07690">
    <property type="entry name" value="MFS_1"/>
    <property type="match status" value="1"/>
</dbReference>
<dbReference type="OrthoDB" id="3357846at2759"/>
<evidence type="ECO:0000256" key="4">
    <source>
        <dbReference type="ARBA" id="ARBA00023136"/>
    </source>
</evidence>
<gene>
    <name evidence="9" type="ORF">NECHADRAFT_98344</name>
</gene>
<dbReference type="HOGENOM" id="CLU_008455_11_1_1"/>
<feature type="region of interest" description="Disordered" evidence="6">
    <location>
        <begin position="73"/>
        <end position="98"/>
    </location>
</feature>
<evidence type="ECO:0000313" key="9">
    <source>
        <dbReference type="EMBL" id="EEU33760.1"/>
    </source>
</evidence>
<feature type="domain" description="Major facilitator superfamily (MFS) profile" evidence="8">
    <location>
        <begin position="142"/>
        <end position="549"/>
    </location>
</feature>
<dbReference type="InterPro" id="IPR036259">
    <property type="entry name" value="MFS_trans_sf"/>
</dbReference>
<dbReference type="GO" id="GO:0005886">
    <property type="term" value="C:plasma membrane"/>
    <property type="evidence" value="ECO:0007669"/>
    <property type="project" value="TreeGrafter"/>
</dbReference>
<keyword evidence="3 7" id="KW-1133">Transmembrane helix</keyword>
<evidence type="ECO:0000256" key="5">
    <source>
        <dbReference type="ARBA" id="ARBA00023180"/>
    </source>
</evidence>
<keyword evidence="10" id="KW-1185">Reference proteome</keyword>
<evidence type="ECO:0000256" key="6">
    <source>
        <dbReference type="SAM" id="MobiDB-lite"/>
    </source>
</evidence>
<dbReference type="AlphaFoldDB" id="C7ZQF4"/>
<dbReference type="GeneID" id="9666993"/>
<feature type="transmembrane region" description="Helical" evidence="7">
    <location>
        <begin position="173"/>
        <end position="196"/>
    </location>
</feature>
<keyword evidence="5" id="KW-0325">Glycoprotein</keyword>
<feature type="transmembrane region" description="Helical" evidence="7">
    <location>
        <begin position="267"/>
        <end position="286"/>
    </location>
</feature>
<feature type="transmembrane region" description="Helical" evidence="7">
    <location>
        <begin position="410"/>
        <end position="435"/>
    </location>
</feature>
<dbReference type="GO" id="GO:1990961">
    <property type="term" value="P:xenobiotic detoxification by transmembrane export across the plasma membrane"/>
    <property type="evidence" value="ECO:0007669"/>
    <property type="project" value="TreeGrafter"/>
</dbReference>
<dbReference type="InterPro" id="IPR020846">
    <property type="entry name" value="MFS_dom"/>
</dbReference>
<reference evidence="9 10" key="1">
    <citation type="journal article" date="2009" name="PLoS Genet.">
        <title>The genome of Nectria haematococca: contribution of supernumerary chromosomes to gene expansion.</title>
        <authorList>
            <person name="Coleman J.J."/>
            <person name="Rounsley S.D."/>
            <person name="Rodriguez-Carres M."/>
            <person name="Kuo A."/>
            <person name="Wasmann C.C."/>
            <person name="Grimwood J."/>
            <person name="Schmutz J."/>
            <person name="Taga M."/>
            <person name="White G.J."/>
            <person name="Zhou S."/>
            <person name="Schwartz D.C."/>
            <person name="Freitag M."/>
            <person name="Ma L.J."/>
            <person name="Danchin E.G."/>
            <person name="Henrissat B."/>
            <person name="Coutinho P.M."/>
            <person name="Nelson D.R."/>
            <person name="Straney D."/>
            <person name="Napoli C.A."/>
            <person name="Barker B.M."/>
            <person name="Gribskov M."/>
            <person name="Rep M."/>
            <person name="Kroken S."/>
            <person name="Molnar I."/>
            <person name="Rensing C."/>
            <person name="Kennell J.C."/>
            <person name="Zamora J."/>
            <person name="Farman M.L."/>
            <person name="Selker E.U."/>
            <person name="Salamov A."/>
            <person name="Shapiro H."/>
            <person name="Pangilinan J."/>
            <person name="Lindquist E."/>
            <person name="Lamers C."/>
            <person name="Grigoriev I.V."/>
            <person name="Geiser D.M."/>
            <person name="Covert S.F."/>
            <person name="Temporini E."/>
            <person name="Vanetten H.D."/>
        </authorList>
    </citation>
    <scope>NUCLEOTIDE SEQUENCE [LARGE SCALE GENOMIC DNA]</scope>
    <source>
        <strain evidence="10">ATCC MYA-4622 / CBS 123669 / FGSC 9596 / NRRL 45880 / 77-13-4</strain>
    </source>
</reference>
<dbReference type="RefSeq" id="XP_003039473.1">
    <property type="nucleotide sequence ID" value="XM_003039427.1"/>
</dbReference>
<keyword evidence="2 7" id="KW-0812">Transmembrane</keyword>
<dbReference type="eggNOG" id="KOG0255">
    <property type="taxonomic scope" value="Eukaryota"/>
</dbReference>
<dbReference type="Proteomes" id="UP000005206">
    <property type="component" value="Unassembled WGS sequence"/>
</dbReference>
<feature type="compositionally biased region" description="Polar residues" evidence="6">
    <location>
        <begin position="76"/>
        <end position="98"/>
    </location>
</feature>
<dbReference type="PANTHER" id="PTHR23502">
    <property type="entry name" value="MAJOR FACILITATOR SUPERFAMILY"/>
    <property type="match status" value="1"/>
</dbReference>
<feature type="transmembrane region" description="Helical" evidence="7">
    <location>
        <begin position="524"/>
        <end position="545"/>
    </location>
</feature>
<organism evidence="9 10">
    <name type="scientific">Fusarium vanettenii (strain ATCC MYA-4622 / CBS 123669 / FGSC 9596 / NRRL 45880 / 77-13-4)</name>
    <name type="common">Fusarium solani subsp. pisi</name>
    <dbReference type="NCBI Taxonomy" id="660122"/>
    <lineage>
        <taxon>Eukaryota</taxon>
        <taxon>Fungi</taxon>
        <taxon>Dikarya</taxon>
        <taxon>Ascomycota</taxon>
        <taxon>Pezizomycotina</taxon>
        <taxon>Sordariomycetes</taxon>
        <taxon>Hypocreomycetidae</taxon>
        <taxon>Hypocreales</taxon>
        <taxon>Nectriaceae</taxon>
        <taxon>Fusarium</taxon>
        <taxon>Fusarium solani species complex</taxon>
        <taxon>Fusarium vanettenii</taxon>
    </lineage>
</organism>
<feature type="transmembrane region" description="Helical" evidence="7">
    <location>
        <begin position="140"/>
        <end position="161"/>
    </location>
</feature>
<dbReference type="InterPro" id="IPR011701">
    <property type="entry name" value="MFS"/>
</dbReference>
<evidence type="ECO:0000259" key="8">
    <source>
        <dbReference type="PROSITE" id="PS50850"/>
    </source>
</evidence>
<dbReference type="VEuPathDB" id="FungiDB:NECHADRAFT_98344"/>
<dbReference type="PROSITE" id="PS50850">
    <property type="entry name" value="MFS"/>
    <property type="match status" value="1"/>
</dbReference>
<evidence type="ECO:0000256" key="2">
    <source>
        <dbReference type="ARBA" id="ARBA00022692"/>
    </source>
</evidence>
<name>C7ZQF4_FUSV7</name>
<proteinExistence type="predicted"/>
<dbReference type="KEGG" id="nhe:NECHADRAFT_98344"/>
<keyword evidence="4 7" id="KW-0472">Membrane</keyword>
<dbReference type="PANTHER" id="PTHR23502:SF23">
    <property type="entry name" value="FLUCONAZOLE RESISTANCE PROTEIN 1"/>
    <property type="match status" value="1"/>
</dbReference>
<evidence type="ECO:0000256" key="1">
    <source>
        <dbReference type="ARBA" id="ARBA00004141"/>
    </source>
</evidence>
<dbReference type="EMBL" id="GG698990">
    <property type="protein sequence ID" value="EEU33760.1"/>
    <property type="molecule type" value="Genomic_DNA"/>
</dbReference>
<evidence type="ECO:0000313" key="10">
    <source>
        <dbReference type="Proteomes" id="UP000005206"/>
    </source>
</evidence>
<dbReference type="GO" id="GO:0015244">
    <property type="term" value="F:fluconazole transmembrane transporter activity"/>
    <property type="evidence" value="ECO:0007669"/>
    <property type="project" value="TreeGrafter"/>
</dbReference>
<feature type="transmembrane region" description="Helical" evidence="7">
    <location>
        <begin position="364"/>
        <end position="390"/>
    </location>
</feature>
<dbReference type="SUPFAM" id="SSF103473">
    <property type="entry name" value="MFS general substrate transporter"/>
    <property type="match status" value="1"/>
</dbReference>
<protein>
    <recommendedName>
        <fullName evidence="8">Major facilitator superfamily (MFS) profile domain-containing protein</fullName>
    </recommendedName>
</protein>
<feature type="transmembrane region" description="Helical" evidence="7">
    <location>
        <begin position="298"/>
        <end position="318"/>
    </location>
</feature>